<feature type="domain" description="TIL" evidence="3">
    <location>
        <begin position="177"/>
        <end position="233"/>
    </location>
</feature>
<dbReference type="InterPro" id="IPR036084">
    <property type="entry name" value="Ser_inhib-like_sf"/>
</dbReference>
<dbReference type="InterPro" id="IPR051368">
    <property type="entry name" value="SerProtInhib-TIL_Domain"/>
</dbReference>
<dbReference type="InterPro" id="IPR002919">
    <property type="entry name" value="TIL_dom"/>
</dbReference>
<evidence type="ECO:0000256" key="2">
    <source>
        <dbReference type="ARBA" id="ARBA00023157"/>
    </source>
</evidence>
<feature type="domain" description="TIL" evidence="3">
    <location>
        <begin position="117"/>
        <end position="173"/>
    </location>
</feature>
<accession>A0A803JY06</accession>
<organism evidence="4">
    <name type="scientific">Xenopus tropicalis</name>
    <name type="common">Western clawed frog</name>
    <name type="synonym">Silurana tropicalis</name>
    <dbReference type="NCBI Taxonomy" id="8364"/>
    <lineage>
        <taxon>Eukaryota</taxon>
        <taxon>Metazoa</taxon>
        <taxon>Chordata</taxon>
        <taxon>Craniata</taxon>
        <taxon>Vertebrata</taxon>
        <taxon>Euteleostomi</taxon>
        <taxon>Amphibia</taxon>
        <taxon>Batrachia</taxon>
        <taxon>Anura</taxon>
        <taxon>Pipoidea</taxon>
        <taxon>Pipidae</taxon>
        <taxon>Xenopodinae</taxon>
        <taxon>Xenopus</taxon>
        <taxon>Silurana</taxon>
    </lineage>
</organism>
<keyword evidence="2" id="KW-1015">Disulfide bond</keyword>
<dbReference type="GO" id="GO:0030414">
    <property type="term" value="F:peptidase inhibitor activity"/>
    <property type="evidence" value="ECO:0007669"/>
    <property type="project" value="UniProtKB-KW"/>
</dbReference>
<dbReference type="InParanoid" id="A0A803JY06"/>
<keyword evidence="1" id="KW-0646">Protease inhibitor</keyword>
<evidence type="ECO:0000259" key="3">
    <source>
        <dbReference type="Pfam" id="PF01826"/>
    </source>
</evidence>
<dbReference type="Ensembl" id="ENSXETT00000109947">
    <property type="protein sequence ID" value="ENSXETP00000112895"/>
    <property type="gene ID" value="ENSXETG00000033177"/>
</dbReference>
<dbReference type="PANTHER" id="PTHR23259">
    <property type="entry name" value="RIDDLE"/>
    <property type="match status" value="1"/>
</dbReference>
<dbReference type="GeneTree" id="ENSGT01000000220143"/>
<dbReference type="PANTHER" id="PTHR23259:SF82">
    <property type="entry name" value="SERINE PROTEASE INHIBITOR 1 PROTEIN"/>
    <property type="match status" value="1"/>
</dbReference>
<dbReference type="Bgee" id="ENSXETG00000033177">
    <property type="expression patterns" value="Expressed in skin of body and 2 other cell types or tissues"/>
</dbReference>
<proteinExistence type="predicted"/>
<sequence>MSMPYCNKAVVNFLHQLIKILITKKKKEMDTYKDWDMYGCLKASEIIPLLFCSVFIKTVFPHFFCLRKSFMMATWQKYSSLGLLAMALLFVAVDQSQAGRQSVLAPAVDQSNFETQCPPNMVYDCMRTCFSNCDNLNSPIDACNETCIMGCDCKDGFVFKSKDSKICVRVSTCKVTCPKHMIFNRCTMETRKTCATINDPLATSTTCLPRCVCGKDLILSNDLSPRCIRISECPINPAN</sequence>
<reference evidence="4" key="1">
    <citation type="journal article" date="2010" name="Science">
        <title>The genome of the Western clawed frog Xenopus tropicalis.</title>
        <authorList>
            <person name="Hellsten U."/>
            <person name="Harland R.M."/>
            <person name="Gilchrist M.J."/>
            <person name="Hendrix D."/>
            <person name="Jurka J."/>
            <person name="Kapitonov V."/>
            <person name="Ovcharenko I."/>
            <person name="Putnam N.H."/>
            <person name="Shu S."/>
            <person name="Taher L."/>
            <person name="Blitz I.L."/>
            <person name="Blumberg B."/>
            <person name="Dichmann D.S."/>
            <person name="Dubchak I."/>
            <person name="Amaya E."/>
            <person name="Detter J.C."/>
            <person name="Fletcher R."/>
            <person name="Gerhard D.S."/>
            <person name="Goodstein D."/>
            <person name="Graves T."/>
            <person name="Grigoriev I.V."/>
            <person name="Grimwood J."/>
            <person name="Kawashima T."/>
            <person name="Lindquist E."/>
            <person name="Lucas S.M."/>
            <person name="Mead P.E."/>
            <person name="Mitros T."/>
            <person name="Ogino H."/>
            <person name="Ohta Y."/>
            <person name="Poliakov A.V."/>
            <person name="Pollet N."/>
            <person name="Robert J."/>
            <person name="Salamov A."/>
            <person name="Sater A.K."/>
            <person name="Schmutz J."/>
            <person name="Terry A."/>
            <person name="Vize P.D."/>
            <person name="Warren W.C."/>
            <person name="Wells D."/>
            <person name="Wills A."/>
            <person name="Wilson R.K."/>
            <person name="Zimmerman L.B."/>
            <person name="Zorn A.M."/>
            <person name="Grainger R."/>
            <person name="Grammer T."/>
            <person name="Khokha M.K."/>
            <person name="Richardson P.M."/>
            <person name="Rokhsar D.S."/>
        </authorList>
    </citation>
    <scope>NUCLEOTIDE SEQUENCE [LARGE SCALE GENOMIC DNA]</scope>
    <source>
        <strain evidence="4">Nigerian</strain>
    </source>
</reference>
<dbReference type="CDD" id="cd19941">
    <property type="entry name" value="TIL"/>
    <property type="match status" value="2"/>
</dbReference>
<dbReference type="AlphaFoldDB" id="A0A803JY06"/>
<reference evidence="4" key="2">
    <citation type="submission" date="2021-03" db="UniProtKB">
        <authorList>
            <consortium name="Ensembl"/>
        </authorList>
    </citation>
    <scope>IDENTIFICATION</scope>
</reference>
<evidence type="ECO:0000313" key="4">
    <source>
        <dbReference type="Ensembl" id="ENSXETP00000112895"/>
    </source>
</evidence>
<dbReference type="Gene3D" id="2.10.25.10">
    <property type="entry name" value="Laminin"/>
    <property type="match status" value="2"/>
</dbReference>
<dbReference type="SUPFAM" id="SSF57567">
    <property type="entry name" value="Serine protease inhibitors"/>
    <property type="match status" value="2"/>
</dbReference>
<dbReference type="Pfam" id="PF01826">
    <property type="entry name" value="TIL"/>
    <property type="match status" value="2"/>
</dbReference>
<name>A0A803JY06_XENTR</name>
<protein>
    <recommendedName>
        <fullName evidence="3">TIL domain-containing protein</fullName>
    </recommendedName>
</protein>
<evidence type="ECO:0000256" key="1">
    <source>
        <dbReference type="ARBA" id="ARBA00022690"/>
    </source>
</evidence>